<dbReference type="GO" id="GO:0032977">
    <property type="term" value="F:membrane insertase activity"/>
    <property type="evidence" value="ECO:0007669"/>
    <property type="project" value="InterPro"/>
</dbReference>
<dbReference type="AlphaFoldDB" id="A0A179B3N7"/>
<dbReference type="PANTHER" id="PTHR12428">
    <property type="entry name" value="OXA1"/>
    <property type="match status" value="1"/>
</dbReference>
<dbReference type="NCBIfam" id="NF002350">
    <property type="entry name" value="PRK01315.1"/>
    <property type="match status" value="1"/>
</dbReference>
<comment type="similarity">
    <text evidence="2">Belongs to the OXA1/ALB3/YidC family. Type 1 subfamily.</text>
</comment>
<feature type="compositionally biased region" description="Basic and acidic residues" evidence="17">
    <location>
        <begin position="269"/>
        <end position="290"/>
    </location>
</feature>
<feature type="compositionally biased region" description="Basic residues" evidence="17">
    <location>
        <begin position="362"/>
        <end position="382"/>
    </location>
</feature>
<evidence type="ECO:0000256" key="15">
    <source>
        <dbReference type="ARBA" id="ARBA00033342"/>
    </source>
</evidence>
<name>A0A179B3N7_9ACTO</name>
<evidence type="ECO:0000256" key="17">
    <source>
        <dbReference type="SAM" id="MobiDB-lite"/>
    </source>
</evidence>
<dbReference type="CDD" id="cd20070">
    <property type="entry name" value="5TM_YidC_Alb3"/>
    <property type="match status" value="1"/>
</dbReference>
<evidence type="ECO:0000256" key="11">
    <source>
        <dbReference type="ARBA" id="ARBA00025034"/>
    </source>
</evidence>
<feature type="region of interest" description="Disordered" evidence="17">
    <location>
        <begin position="254"/>
        <end position="382"/>
    </location>
</feature>
<evidence type="ECO:0000313" key="20">
    <source>
        <dbReference type="EMBL" id="OAP85979.1"/>
    </source>
</evidence>
<keyword evidence="9 18" id="KW-0472">Membrane</keyword>
<keyword evidence="21" id="KW-1185">Reference proteome</keyword>
<evidence type="ECO:0000256" key="13">
    <source>
        <dbReference type="ARBA" id="ARBA00031538"/>
    </source>
</evidence>
<evidence type="ECO:0000256" key="10">
    <source>
        <dbReference type="ARBA" id="ARBA00023186"/>
    </source>
</evidence>
<feature type="transmembrane region" description="Helical" evidence="18">
    <location>
        <begin position="99"/>
        <end position="119"/>
    </location>
</feature>
<organism evidence="20 21">
    <name type="scientific">Peptidiphaga gingivicola</name>
    <dbReference type="NCBI Taxonomy" id="2741497"/>
    <lineage>
        <taxon>Bacteria</taxon>
        <taxon>Bacillati</taxon>
        <taxon>Actinomycetota</taxon>
        <taxon>Actinomycetes</taxon>
        <taxon>Actinomycetales</taxon>
        <taxon>Actinomycetaceae</taxon>
        <taxon>Peptidiphaga</taxon>
    </lineage>
</organism>
<keyword evidence="4" id="KW-0813">Transport</keyword>
<proteinExistence type="inferred from homology"/>
<dbReference type="GO" id="GO:0005886">
    <property type="term" value="C:plasma membrane"/>
    <property type="evidence" value="ECO:0007669"/>
    <property type="project" value="UniProtKB-SubCell"/>
</dbReference>
<accession>A0A179B3N7</accession>
<evidence type="ECO:0000256" key="14">
    <source>
        <dbReference type="ARBA" id="ARBA00033245"/>
    </source>
</evidence>
<feature type="transmembrane region" description="Helical" evidence="18">
    <location>
        <begin position="25"/>
        <end position="47"/>
    </location>
</feature>
<comment type="function">
    <text evidence="11">Required for the insertion and/or proper folding and/or complex formation of integral membrane proteins into the membrane. Involved in integration of membrane proteins that insert both dependently and independently of the Sec translocase complex, as well as at least some lipoproteins. Aids folding of multispanning membrane proteins.</text>
</comment>
<evidence type="ECO:0000256" key="4">
    <source>
        <dbReference type="ARBA" id="ARBA00022448"/>
    </source>
</evidence>
<evidence type="ECO:0000256" key="3">
    <source>
        <dbReference type="ARBA" id="ARBA00015325"/>
    </source>
</evidence>
<keyword evidence="8 18" id="KW-1133">Transmembrane helix</keyword>
<dbReference type="PANTHER" id="PTHR12428:SF65">
    <property type="entry name" value="CYTOCHROME C OXIDASE ASSEMBLY PROTEIN COX18, MITOCHONDRIAL"/>
    <property type="match status" value="1"/>
</dbReference>
<evidence type="ECO:0000256" key="1">
    <source>
        <dbReference type="ARBA" id="ARBA00004651"/>
    </source>
</evidence>
<keyword evidence="7" id="KW-0653">Protein transport</keyword>
<keyword evidence="5" id="KW-1003">Cell membrane</keyword>
<evidence type="ECO:0000256" key="8">
    <source>
        <dbReference type="ARBA" id="ARBA00022989"/>
    </source>
</evidence>
<keyword evidence="6 16" id="KW-0812">Transmembrane</keyword>
<evidence type="ECO:0000256" key="9">
    <source>
        <dbReference type="ARBA" id="ARBA00023136"/>
    </source>
</evidence>
<reference evidence="20 21" key="1">
    <citation type="submission" date="2016-04" db="EMBL/GenBank/DDBJ databases">
        <title>Peptidophaga gingivicola gen. nov., sp. nov., isolated from human subgingival plaque.</title>
        <authorList>
            <person name="Beall C.J."/>
            <person name="Mokrzan E.M."/>
            <person name="Griffen A.L."/>
            <person name="Leys E.J."/>
        </authorList>
    </citation>
    <scope>NUCLEOTIDE SEQUENCE [LARGE SCALE GENOMIC DNA]</scope>
    <source>
        <strain evidence="20 21">BA112</strain>
    </source>
</reference>
<dbReference type="GO" id="GO:0051205">
    <property type="term" value="P:protein insertion into membrane"/>
    <property type="evidence" value="ECO:0007669"/>
    <property type="project" value="TreeGrafter"/>
</dbReference>
<gene>
    <name evidence="20" type="ORF">A4H34_01985</name>
</gene>
<dbReference type="Proteomes" id="UP000078368">
    <property type="component" value="Unassembled WGS sequence"/>
</dbReference>
<evidence type="ECO:0000256" key="7">
    <source>
        <dbReference type="ARBA" id="ARBA00022927"/>
    </source>
</evidence>
<feature type="compositionally biased region" description="Basic and acidic residues" evidence="17">
    <location>
        <begin position="330"/>
        <end position="347"/>
    </location>
</feature>
<evidence type="ECO:0000256" key="6">
    <source>
        <dbReference type="ARBA" id="ARBA00022692"/>
    </source>
</evidence>
<comment type="caution">
    <text evidence="20">The sequence shown here is derived from an EMBL/GenBank/DDBJ whole genome shotgun (WGS) entry which is preliminary data.</text>
</comment>
<dbReference type="STRING" id="1823756.A4H34_01985"/>
<dbReference type="EMBL" id="LVZK01000001">
    <property type="protein sequence ID" value="OAP85979.1"/>
    <property type="molecule type" value="Genomic_DNA"/>
</dbReference>
<evidence type="ECO:0000256" key="18">
    <source>
        <dbReference type="SAM" id="Phobius"/>
    </source>
</evidence>
<evidence type="ECO:0000256" key="16">
    <source>
        <dbReference type="RuleBase" id="RU003945"/>
    </source>
</evidence>
<evidence type="ECO:0000256" key="5">
    <source>
        <dbReference type="ARBA" id="ARBA00022475"/>
    </source>
</evidence>
<comment type="subcellular location">
    <subcellularLocation>
        <location evidence="1">Cell membrane</location>
        <topology evidence="1">Multi-pass membrane protein</topology>
    </subcellularLocation>
    <subcellularLocation>
        <location evidence="16">Membrane</location>
        <topology evidence="16">Multi-pass membrane protein</topology>
    </subcellularLocation>
</comment>
<feature type="transmembrane region" description="Helical" evidence="18">
    <location>
        <begin position="166"/>
        <end position="184"/>
    </location>
</feature>
<feature type="transmembrane region" description="Helical" evidence="18">
    <location>
        <begin position="210"/>
        <end position="236"/>
    </location>
</feature>
<keyword evidence="10" id="KW-0143">Chaperone</keyword>
<dbReference type="GO" id="GO:0015031">
    <property type="term" value="P:protein transport"/>
    <property type="evidence" value="ECO:0007669"/>
    <property type="project" value="UniProtKB-KW"/>
</dbReference>
<dbReference type="InterPro" id="IPR028055">
    <property type="entry name" value="YidC/Oxa/ALB_C"/>
</dbReference>
<dbReference type="Pfam" id="PF02096">
    <property type="entry name" value="60KD_IMP"/>
    <property type="match status" value="1"/>
</dbReference>
<dbReference type="NCBIfam" id="TIGR03592">
    <property type="entry name" value="yidC_oxa1_cterm"/>
    <property type="match status" value="1"/>
</dbReference>
<dbReference type="InterPro" id="IPR047196">
    <property type="entry name" value="YidC_ALB_C"/>
</dbReference>
<evidence type="ECO:0000256" key="2">
    <source>
        <dbReference type="ARBA" id="ARBA00010527"/>
    </source>
</evidence>
<dbReference type="InterPro" id="IPR001708">
    <property type="entry name" value="YidC/ALB3/OXA1/COX18"/>
</dbReference>
<evidence type="ECO:0000259" key="19">
    <source>
        <dbReference type="Pfam" id="PF02096"/>
    </source>
</evidence>
<sequence>MWVIAWIMEILRRVFVAFGLPDGAGAAWVLSIIGLTVVVRLLVLPLYNKQIRSSRQAQVIQPEVQKIQKKYKGKKDMVSRRRMQEEMQAVYRKHGTSPFATCLPMLVQMPILFALYRVISAFPGISSGRREALGPITKELATDFEKSTVFGAPLATNFRTAASTNSQIVIGVLVLIMSATMFYTQHQLMRKNMPESALDKSNPMYRTQQIMMYGMPIMYIFMGGVLQVAVLVYWVAGNIWNLCQQAWFIRNNPTPGSQAYKERQKRLREKRERKGLSKEEIEKLESEDAARAGGRVQPLGKERSKKAAAKAANRALHNDADDSDVDEADSDKPEEVRGKDGLTEAERARRRYERRQAERARAKNKAANRKKRVQQNQKKRNF</sequence>
<evidence type="ECO:0000256" key="12">
    <source>
        <dbReference type="ARBA" id="ARBA00026028"/>
    </source>
</evidence>
<evidence type="ECO:0000313" key="21">
    <source>
        <dbReference type="Proteomes" id="UP000078368"/>
    </source>
</evidence>
<feature type="domain" description="Membrane insertase YidC/Oxa/ALB C-terminal" evidence="19">
    <location>
        <begin position="28"/>
        <end position="248"/>
    </location>
</feature>
<protein>
    <recommendedName>
        <fullName evidence="3">Membrane protein insertase YidC</fullName>
    </recommendedName>
    <alternativeName>
        <fullName evidence="15">Foldase YidC</fullName>
    </alternativeName>
    <alternativeName>
        <fullName evidence="14">Membrane integrase YidC</fullName>
    </alternativeName>
    <alternativeName>
        <fullName evidence="13">Membrane protein YidC</fullName>
    </alternativeName>
</protein>
<comment type="subunit">
    <text evidence="12">Interacts with the Sec translocase complex via SecD. Specifically interacts with transmembrane segments of nascent integral membrane proteins during membrane integration.</text>
</comment>